<comment type="similarity">
    <text evidence="1">Belongs to the Whirly family.</text>
</comment>
<dbReference type="InterPro" id="IPR009044">
    <property type="entry name" value="ssDNA-bd_transcriptional_reg"/>
</dbReference>
<gene>
    <name evidence="4" type="ORF">KSP39_PZI006989</name>
</gene>
<sequence>MLSRFFPLRRSQAVSSSFLAEKLTYFRDASSLYNLVTQRGISTARTESSSGKLYADFAIFKGKAALLITPVSPKFIGMASGRQMVDRKGIVLFKFIPAIGAHKYDSERKQYFALSATEVGCLISLGPVESCEFFHDPSMKKSSEGQIKKTLSISPFPDGGGYIFNLSVMDSLNKTNERFTLPVTKAEFSVMRTAFGFVLPHIMGWDRLMEPQHGDTEHGQPHGIAARPSLLSRLMEPQHGNTEQGQPHGTAARPRLLSRLMEPQHGNTEQGQPHGTAARPHGLGRLRQSEKKMDPDSEWVR</sequence>
<dbReference type="GO" id="GO:0006355">
    <property type="term" value="P:regulation of DNA-templated transcription"/>
    <property type="evidence" value="ECO:0007669"/>
    <property type="project" value="InterPro"/>
</dbReference>
<keyword evidence="5" id="KW-1185">Reference proteome</keyword>
<reference evidence="4 5" key="1">
    <citation type="journal article" date="2022" name="Nat. Plants">
        <title>Genomes of leafy and leafless Platanthera orchids illuminate the evolution of mycoheterotrophy.</title>
        <authorList>
            <person name="Li M.H."/>
            <person name="Liu K.W."/>
            <person name="Li Z."/>
            <person name="Lu H.C."/>
            <person name="Ye Q.L."/>
            <person name="Zhang D."/>
            <person name="Wang J.Y."/>
            <person name="Li Y.F."/>
            <person name="Zhong Z.M."/>
            <person name="Liu X."/>
            <person name="Yu X."/>
            <person name="Liu D.K."/>
            <person name="Tu X.D."/>
            <person name="Liu B."/>
            <person name="Hao Y."/>
            <person name="Liao X.Y."/>
            <person name="Jiang Y.T."/>
            <person name="Sun W.H."/>
            <person name="Chen J."/>
            <person name="Chen Y.Q."/>
            <person name="Ai Y."/>
            <person name="Zhai J.W."/>
            <person name="Wu S.S."/>
            <person name="Zhou Z."/>
            <person name="Hsiao Y.Y."/>
            <person name="Wu W.L."/>
            <person name="Chen Y.Y."/>
            <person name="Lin Y.F."/>
            <person name="Hsu J.L."/>
            <person name="Li C.Y."/>
            <person name="Wang Z.W."/>
            <person name="Zhao X."/>
            <person name="Zhong W.Y."/>
            <person name="Ma X.K."/>
            <person name="Ma L."/>
            <person name="Huang J."/>
            <person name="Chen G.Z."/>
            <person name="Huang M.Z."/>
            <person name="Huang L."/>
            <person name="Peng D.H."/>
            <person name="Luo Y.B."/>
            <person name="Zou S.Q."/>
            <person name="Chen S.P."/>
            <person name="Lan S."/>
            <person name="Tsai W.C."/>
            <person name="Van de Peer Y."/>
            <person name="Liu Z.J."/>
        </authorList>
    </citation>
    <scope>NUCLEOTIDE SEQUENCE [LARGE SCALE GENOMIC DNA]</scope>
    <source>
        <strain evidence="4">Lor287</strain>
    </source>
</reference>
<comment type="caution">
    <text evidence="4">The sequence shown here is derived from an EMBL/GenBank/DDBJ whole genome shotgun (WGS) entry which is preliminary data.</text>
</comment>
<dbReference type="SUPFAM" id="SSF54447">
    <property type="entry name" value="ssDNA-binding transcriptional regulator domain"/>
    <property type="match status" value="1"/>
</dbReference>
<dbReference type="Pfam" id="PF08536">
    <property type="entry name" value="Whirly"/>
    <property type="match status" value="1"/>
</dbReference>
<feature type="region of interest" description="Disordered" evidence="3">
    <location>
        <begin position="260"/>
        <end position="301"/>
    </location>
</feature>
<dbReference type="InterPro" id="IPR013742">
    <property type="entry name" value="Whirly"/>
</dbReference>
<evidence type="ECO:0000313" key="4">
    <source>
        <dbReference type="EMBL" id="KAK8947001.1"/>
    </source>
</evidence>
<dbReference type="PANTHER" id="PTHR31745">
    <property type="entry name" value="SINGLE-STRANDED DNA-BINDING PROTEIN WHY2, MITOCHONDRIAL"/>
    <property type="match status" value="1"/>
</dbReference>
<feature type="compositionally biased region" description="Basic and acidic residues" evidence="3">
    <location>
        <begin position="287"/>
        <end position="301"/>
    </location>
</feature>
<dbReference type="Proteomes" id="UP001418222">
    <property type="component" value="Unassembled WGS sequence"/>
</dbReference>
<evidence type="ECO:0000256" key="2">
    <source>
        <dbReference type="ARBA" id="ARBA00022946"/>
    </source>
</evidence>
<evidence type="ECO:0000256" key="3">
    <source>
        <dbReference type="SAM" id="MobiDB-lite"/>
    </source>
</evidence>
<dbReference type="GO" id="GO:0003697">
    <property type="term" value="F:single-stranded DNA binding"/>
    <property type="evidence" value="ECO:0007669"/>
    <property type="project" value="InterPro"/>
</dbReference>
<dbReference type="GO" id="GO:0006952">
    <property type="term" value="P:defense response"/>
    <property type="evidence" value="ECO:0007669"/>
    <property type="project" value="InterPro"/>
</dbReference>
<protein>
    <submittedName>
        <fullName evidence="4">Uncharacterized protein</fullName>
    </submittedName>
</protein>
<evidence type="ECO:0000313" key="5">
    <source>
        <dbReference type="Proteomes" id="UP001418222"/>
    </source>
</evidence>
<dbReference type="Gene3D" id="2.30.31.10">
    <property type="entry name" value="Transcriptional Coactivator Pc4, Chain A"/>
    <property type="match status" value="1"/>
</dbReference>
<keyword evidence="2" id="KW-0809">Transit peptide</keyword>
<evidence type="ECO:0000256" key="1">
    <source>
        <dbReference type="ARBA" id="ARBA00006061"/>
    </source>
</evidence>
<name>A0AAP0BQJ0_9ASPA</name>
<organism evidence="4 5">
    <name type="scientific">Platanthera zijinensis</name>
    <dbReference type="NCBI Taxonomy" id="2320716"/>
    <lineage>
        <taxon>Eukaryota</taxon>
        <taxon>Viridiplantae</taxon>
        <taxon>Streptophyta</taxon>
        <taxon>Embryophyta</taxon>
        <taxon>Tracheophyta</taxon>
        <taxon>Spermatophyta</taxon>
        <taxon>Magnoliopsida</taxon>
        <taxon>Liliopsida</taxon>
        <taxon>Asparagales</taxon>
        <taxon>Orchidaceae</taxon>
        <taxon>Orchidoideae</taxon>
        <taxon>Orchideae</taxon>
        <taxon>Orchidinae</taxon>
        <taxon>Platanthera</taxon>
    </lineage>
</organism>
<dbReference type="PANTHER" id="PTHR31745:SF1">
    <property type="entry name" value="SINGLE-STRANDED DNA-BINDING PROTEIN WHY2, MITOCHONDRIAL"/>
    <property type="match status" value="1"/>
</dbReference>
<accession>A0AAP0BQJ0</accession>
<dbReference type="EMBL" id="JBBWWQ010000005">
    <property type="protein sequence ID" value="KAK8947001.1"/>
    <property type="molecule type" value="Genomic_DNA"/>
</dbReference>
<dbReference type="AlphaFoldDB" id="A0AAP0BQJ0"/>
<proteinExistence type="inferred from homology"/>